<dbReference type="InterPro" id="IPR014710">
    <property type="entry name" value="RmlC-like_jellyroll"/>
</dbReference>
<dbReference type="Pfam" id="PF07883">
    <property type="entry name" value="Cupin_2"/>
    <property type="match status" value="1"/>
</dbReference>
<dbReference type="AlphaFoldDB" id="A0AAU2JNE8"/>
<gene>
    <name evidence="2" type="ORF">OG327_07960</name>
</gene>
<evidence type="ECO:0000259" key="1">
    <source>
        <dbReference type="Pfam" id="PF07883"/>
    </source>
</evidence>
<accession>A0AAU2JNE8</accession>
<evidence type="ECO:0000313" key="2">
    <source>
        <dbReference type="EMBL" id="WTU73276.1"/>
    </source>
</evidence>
<dbReference type="InterPro" id="IPR013096">
    <property type="entry name" value="Cupin_2"/>
</dbReference>
<name>A0AAU2JNE8_9ACTN</name>
<dbReference type="EMBL" id="CP108264">
    <property type="protein sequence ID" value="WTU73276.1"/>
    <property type="molecule type" value="Genomic_DNA"/>
</dbReference>
<dbReference type="InterPro" id="IPR011051">
    <property type="entry name" value="RmlC_Cupin_sf"/>
</dbReference>
<organism evidence="2">
    <name type="scientific">Streptomyces sp. NBC_00049</name>
    <dbReference type="NCBI Taxonomy" id="2903617"/>
    <lineage>
        <taxon>Bacteria</taxon>
        <taxon>Bacillati</taxon>
        <taxon>Actinomycetota</taxon>
        <taxon>Actinomycetes</taxon>
        <taxon>Kitasatosporales</taxon>
        <taxon>Streptomycetaceae</taxon>
        <taxon>Streptomyces</taxon>
    </lineage>
</organism>
<reference evidence="2" key="1">
    <citation type="submission" date="2022-10" db="EMBL/GenBank/DDBJ databases">
        <title>The complete genomes of actinobacterial strains from the NBC collection.</title>
        <authorList>
            <person name="Joergensen T.S."/>
            <person name="Alvarez Arevalo M."/>
            <person name="Sterndorff E.B."/>
            <person name="Faurdal D."/>
            <person name="Vuksanovic O."/>
            <person name="Mourched A.-S."/>
            <person name="Charusanti P."/>
            <person name="Shaw S."/>
            <person name="Blin K."/>
            <person name="Weber T."/>
        </authorList>
    </citation>
    <scope>NUCLEOTIDE SEQUENCE</scope>
    <source>
        <strain evidence="2">NBC_00049</strain>
    </source>
</reference>
<dbReference type="SUPFAM" id="SSF51182">
    <property type="entry name" value="RmlC-like cupins"/>
    <property type="match status" value="1"/>
</dbReference>
<feature type="domain" description="Cupin type-2" evidence="1">
    <location>
        <begin position="25"/>
        <end position="93"/>
    </location>
</feature>
<protein>
    <submittedName>
        <fullName evidence="2">Cupin domain-containing protein</fullName>
    </submittedName>
</protein>
<dbReference type="Gene3D" id="2.60.120.10">
    <property type="entry name" value="Jelly Rolls"/>
    <property type="match status" value="1"/>
</dbReference>
<sequence>MGGRRATVARPLRACLAAAQTGREIVIPPGGCTGWHFHRVELYALVVAGTLTRVLHDGSIEVHRAGTTFVEPAGIGHIHLGHNLGSEPVVLHVTPVLPPGTPFSIPTPPPASAAPEVCRSHQPAYLPAHPVEAS</sequence>
<proteinExistence type="predicted"/>